<evidence type="ECO:0000313" key="2">
    <source>
        <dbReference type="Proteomes" id="UP001144978"/>
    </source>
</evidence>
<keyword evidence="2" id="KW-1185">Reference proteome</keyword>
<name>A0ACC1QA40_9APHY</name>
<comment type="caution">
    <text evidence="1">The sequence shown here is derived from an EMBL/GenBank/DDBJ whole genome shotgun (WGS) entry which is preliminary data.</text>
</comment>
<organism evidence="1 2">
    <name type="scientific">Trametes sanguinea</name>
    <dbReference type="NCBI Taxonomy" id="158606"/>
    <lineage>
        <taxon>Eukaryota</taxon>
        <taxon>Fungi</taxon>
        <taxon>Dikarya</taxon>
        <taxon>Basidiomycota</taxon>
        <taxon>Agaricomycotina</taxon>
        <taxon>Agaricomycetes</taxon>
        <taxon>Polyporales</taxon>
        <taxon>Polyporaceae</taxon>
        <taxon>Trametes</taxon>
    </lineage>
</organism>
<proteinExistence type="predicted"/>
<accession>A0ACC1QA40</accession>
<protein>
    <submittedName>
        <fullName evidence="1">Uncharacterized protein</fullName>
    </submittedName>
</protein>
<sequence>MVRSLRTALILSILVLLAAYLRWPWASSTNQRRATASPQASTDMAAALKVLTVTPRAKHTATIIFVHGLGDTGYGWKPVADMFAAEMQHVKWVLPHAPSIPVTANGGMKMPGWFDIYEFGGAINAREDEEGMLKTVHALNQLITAEVDAGIPADRILLGGFSQGAAMSLLTGLTTERRLAGLAVLSGWLPLRLKIKAMMSDHAKKLPIFWGHGKADPIVRYDRATMSLEYIKSQLNLNAPVAPEKVLEGGIEFHSYEGLPHSVDDQELVDLKTFLKKVLPSQD</sequence>
<dbReference type="EMBL" id="JANSHE010000239">
    <property type="protein sequence ID" value="KAJ3013930.1"/>
    <property type="molecule type" value="Genomic_DNA"/>
</dbReference>
<dbReference type="Proteomes" id="UP001144978">
    <property type="component" value="Unassembled WGS sequence"/>
</dbReference>
<gene>
    <name evidence="1" type="ORF">NUW54_g1445</name>
</gene>
<reference evidence="1" key="1">
    <citation type="submission" date="2022-08" db="EMBL/GenBank/DDBJ databases">
        <title>Genome Sequence of Pycnoporus sanguineus.</title>
        <authorList>
            <person name="Buettner E."/>
        </authorList>
    </citation>
    <scope>NUCLEOTIDE SEQUENCE</scope>
    <source>
        <strain evidence="1">CG-C14</strain>
    </source>
</reference>
<evidence type="ECO:0000313" key="1">
    <source>
        <dbReference type="EMBL" id="KAJ3013930.1"/>
    </source>
</evidence>